<name>A0A9W5TYP8_9BACI</name>
<sequence>MEKSAVDIVNNNPNCTGVVISGVGHGVPLAEPDLFNQIIEKWIYDVITAGGIDG</sequence>
<reference evidence="1" key="1">
    <citation type="journal article" date="2014" name="Int. J. Syst. Evol. Microbiol.">
        <title>Complete genome sequence of Corynebacterium casei LMG S-19264T (=DSM 44701T), isolated from a smear-ripened cheese.</title>
        <authorList>
            <consortium name="US DOE Joint Genome Institute (JGI-PGF)"/>
            <person name="Walter F."/>
            <person name="Albersmeier A."/>
            <person name="Kalinowski J."/>
            <person name="Ruckert C."/>
        </authorList>
    </citation>
    <scope>NUCLEOTIDE SEQUENCE</scope>
    <source>
        <strain evidence="1">CGMCC 1.15454</strain>
    </source>
</reference>
<gene>
    <name evidence="1" type="ORF">GCM10011409_24470</name>
</gene>
<organism evidence="1 2">
    <name type="scientific">Lentibacillus populi</name>
    <dbReference type="NCBI Taxonomy" id="1827502"/>
    <lineage>
        <taxon>Bacteria</taxon>
        <taxon>Bacillati</taxon>
        <taxon>Bacillota</taxon>
        <taxon>Bacilli</taxon>
        <taxon>Bacillales</taxon>
        <taxon>Bacillaceae</taxon>
        <taxon>Lentibacillus</taxon>
    </lineage>
</organism>
<reference evidence="1" key="2">
    <citation type="submission" date="2020-09" db="EMBL/GenBank/DDBJ databases">
        <authorList>
            <person name="Sun Q."/>
            <person name="Zhou Y."/>
        </authorList>
    </citation>
    <scope>NUCLEOTIDE SEQUENCE</scope>
    <source>
        <strain evidence="1">CGMCC 1.15454</strain>
    </source>
</reference>
<dbReference type="RefSeq" id="WP_123057238.1">
    <property type="nucleotide sequence ID" value="NZ_BMJD01000019.1"/>
</dbReference>
<dbReference type="AlphaFoldDB" id="A0A9W5TYP8"/>
<protein>
    <submittedName>
        <fullName evidence="1">Uncharacterized protein</fullName>
    </submittedName>
</protein>
<evidence type="ECO:0000313" key="1">
    <source>
        <dbReference type="EMBL" id="GGB46022.1"/>
    </source>
</evidence>
<keyword evidence="2" id="KW-1185">Reference proteome</keyword>
<proteinExistence type="predicted"/>
<dbReference type="InterPro" id="IPR029058">
    <property type="entry name" value="AB_hydrolase_fold"/>
</dbReference>
<comment type="caution">
    <text evidence="1">The sequence shown here is derived from an EMBL/GenBank/DDBJ whole genome shotgun (WGS) entry which is preliminary data.</text>
</comment>
<dbReference type="Gene3D" id="3.40.50.1820">
    <property type="entry name" value="alpha/beta hydrolase"/>
    <property type="match status" value="1"/>
</dbReference>
<dbReference type="Proteomes" id="UP000621492">
    <property type="component" value="Unassembled WGS sequence"/>
</dbReference>
<dbReference type="EMBL" id="BMJD01000019">
    <property type="protein sequence ID" value="GGB46022.1"/>
    <property type="molecule type" value="Genomic_DNA"/>
</dbReference>
<dbReference type="SUPFAM" id="SSF53474">
    <property type="entry name" value="alpha/beta-Hydrolases"/>
    <property type="match status" value="1"/>
</dbReference>
<accession>A0A9W5TYP8</accession>
<evidence type="ECO:0000313" key="2">
    <source>
        <dbReference type="Proteomes" id="UP000621492"/>
    </source>
</evidence>